<name>A0ABZ0UWA4_9RICK</name>
<feature type="coiled-coil region" evidence="1">
    <location>
        <begin position="64"/>
        <end position="91"/>
    </location>
</feature>
<sequence length="100" mass="11657">MPKGIKYTDEFKREAVKLAQSTDKPVKQMAGELGIKYKTLNYWVRTAIMPVTEIKAPTGASDHYQELLIENQRLRRELKRVEQEREILKKATAYFASLKK</sequence>
<evidence type="ECO:0000313" key="3">
    <source>
        <dbReference type="Proteomes" id="UP001326613"/>
    </source>
</evidence>
<dbReference type="Gene3D" id="1.10.10.60">
    <property type="entry name" value="Homeodomain-like"/>
    <property type="match status" value="1"/>
</dbReference>
<evidence type="ECO:0000313" key="2">
    <source>
        <dbReference type="EMBL" id="WPY01194.1"/>
    </source>
</evidence>
<proteinExistence type="predicted"/>
<dbReference type="SUPFAM" id="SSF46689">
    <property type="entry name" value="Homeodomain-like"/>
    <property type="match status" value="1"/>
</dbReference>
<dbReference type="EMBL" id="CP112932">
    <property type="protein sequence ID" value="WPY01194.1"/>
    <property type="molecule type" value="Genomic_DNA"/>
</dbReference>
<dbReference type="InterPro" id="IPR009057">
    <property type="entry name" value="Homeodomain-like_sf"/>
</dbReference>
<evidence type="ECO:0000256" key="1">
    <source>
        <dbReference type="SAM" id="Coils"/>
    </source>
</evidence>
<protein>
    <submittedName>
        <fullName evidence="2">Helix-turn-helix domain protein</fullName>
    </submittedName>
</protein>
<dbReference type="RefSeq" id="WP_323737988.1">
    <property type="nucleotide sequence ID" value="NZ_CP112932.1"/>
</dbReference>
<dbReference type="Pfam" id="PF01527">
    <property type="entry name" value="HTH_Tnp_1"/>
    <property type="match status" value="1"/>
</dbReference>
<gene>
    <name evidence="2" type="ORF">Trichorick_01099</name>
</gene>
<dbReference type="InterPro" id="IPR002514">
    <property type="entry name" value="Transposase_8"/>
</dbReference>
<dbReference type="Proteomes" id="UP001326613">
    <property type="component" value="Chromosome"/>
</dbReference>
<organism evidence="2 3">
    <name type="scientific">Candidatus Trichorickettsia mobilis</name>
    <dbReference type="NCBI Taxonomy" id="1346319"/>
    <lineage>
        <taxon>Bacteria</taxon>
        <taxon>Pseudomonadati</taxon>
        <taxon>Pseudomonadota</taxon>
        <taxon>Alphaproteobacteria</taxon>
        <taxon>Rickettsiales</taxon>
        <taxon>Rickettsiaceae</taxon>
        <taxon>Rickettsieae</taxon>
        <taxon>Candidatus Trichorickettsia</taxon>
    </lineage>
</organism>
<reference evidence="2 3" key="1">
    <citation type="submission" date="2022-10" db="EMBL/GenBank/DDBJ databases">
        <title>Host association and intracellularity evolved multiple times independently in the Rickettsiales.</title>
        <authorList>
            <person name="Castelli M."/>
            <person name="Nardi T."/>
            <person name="Gammuto L."/>
            <person name="Bellinzona G."/>
            <person name="Sabaneyeva E."/>
            <person name="Potekhin A."/>
            <person name="Serra V."/>
            <person name="Petroni G."/>
            <person name="Sassera D."/>
        </authorList>
    </citation>
    <scope>NUCLEOTIDE SEQUENCE [LARGE SCALE GENOMIC DNA]</scope>
    <source>
        <strain evidence="2 3">Kr 154-4</strain>
    </source>
</reference>
<keyword evidence="1" id="KW-0175">Coiled coil</keyword>
<keyword evidence="3" id="KW-1185">Reference proteome</keyword>
<accession>A0ABZ0UWA4</accession>